<proteinExistence type="inferred from homology"/>
<dbReference type="Pfam" id="PF02830">
    <property type="entry name" value="V4R"/>
    <property type="match status" value="1"/>
</dbReference>
<dbReference type="PANTHER" id="PTHR33744:SF1">
    <property type="entry name" value="DNA-BINDING TRANSCRIPTIONAL ACTIVATOR ADER"/>
    <property type="match status" value="1"/>
</dbReference>
<dbReference type="EMBL" id="FORR01000002">
    <property type="protein sequence ID" value="SFI78560.1"/>
    <property type="molecule type" value="Genomic_DNA"/>
</dbReference>
<evidence type="ECO:0000259" key="3">
    <source>
        <dbReference type="SMART" id="SM00989"/>
    </source>
</evidence>
<dbReference type="Proteomes" id="UP000199545">
    <property type="component" value="Unassembled WGS sequence"/>
</dbReference>
<feature type="domain" description="4-vinyl reductase 4VR" evidence="3">
    <location>
        <begin position="116"/>
        <end position="178"/>
    </location>
</feature>
<dbReference type="Gene3D" id="3.30.1380.20">
    <property type="entry name" value="Trafficking protein particle complex subunit 3"/>
    <property type="match status" value="1"/>
</dbReference>
<dbReference type="InterPro" id="IPR010523">
    <property type="entry name" value="XylR_N"/>
</dbReference>
<dbReference type="InterPro" id="IPR042070">
    <property type="entry name" value="PucR_C-HTH_sf"/>
</dbReference>
<dbReference type="InterPro" id="IPR051448">
    <property type="entry name" value="CdaR-like_regulators"/>
</dbReference>
<keyword evidence="2" id="KW-0175">Coiled coil</keyword>
<feature type="coiled-coil region" evidence="2">
    <location>
        <begin position="195"/>
        <end position="222"/>
    </location>
</feature>
<protein>
    <submittedName>
        <fullName evidence="4">V4R domain-containing protein</fullName>
    </submittedName>
</protein>
<dbReference type="RefSeq" id="WP_093227737.1">
    <property type="nucleotide sequence ID" value="NZ_FORR01000002.1"/>
</dbReference>
<evidence type="ECO:0000313" key="4">
    <source>
        <dbReference type="EMBL" id="SFI78560.1"/>
    </source>
</evidence>
<dbReference type="InterPro" id="IPR041522">
    <property type="entry name" value="CdaR_GGDEF"/>
</dbReference>
<dbReference type="Pfam" id="PF06505">
    <property type="entry name" value="XylR_N"/>
    <property type="match status" value="1"/>
</dbReference>
<name>A0A1I3L1F9_9BACL</name>
<dbReference type="PANTHER" id="PTHR33744">
    <property type="entry name" value="CARBOHYDRATE DIACID REGULATOR"/>
    <property type="match status" value="1"/>
</dbReference>
<dbReference type="Gene3D" id="1.10.10.2840">
    <property type="entry name" value="PucR C-terminal helix-turn-helix domain"/>
    <property type="match status" value="1"/>
</dbReference>
<accession>A0A1I3L1F9</accession>
<dbReference type="STRING" id="46223.SAMN05421852_1022"/>
<dbReference type="InterPro" id="IPR024096">
    <property type="entry name" value="NO_sig/Golgi_transp_ligand-bd"/>
</dbReference>
<dbReference type="InterPro" id="IPR004096">
    <property type="entry name" value="V4R"/>
</dbReference>
<comment type="similarity">
    <text evidence="1">Belongs to the CdaR family.</text>
</comment>
<reference evidence="4 5" key="1">
    <citation type="submission" date="2016-10" db="EMBL/GenBank/DDBJ databases">
        <authorList>
            <person name="de Groot N.N."/>
        </authorList>
    </citation>
    <scope>NUCLEOTIDE SEQUENCE [LARGE SCALE GENOMIC DNA]</scope>
    <source>
        <strain evidence="4 5">DSM 44778</strain>
    </source>
</reference>
<dbReference type="Pfam" id="PF13556">
    <property type="entry name" value="HTH_30"/>
    <property type="match status" value="1"/>
</dbReference>
<dbReference type="Pfam" id="PF17853">
    <property type="entry name" value="GGDEF_2"/>
    <property type="match status" value="1"/>
</dbReference>
<evidence type="ECO:0000313" key="5">
    <source>
        <dbReference type="Proteomes" id="UP000199545"/>
    </source>
</evidence>
<organism evidence="4 5">
    <name type="scientific">Thermoflavimicrobium dichotomicum</name>
    <dbReference type="NCBI Taxonomy" id="46223"/>
    <lineage>
        <taxon>Bacteria</taxon>
        <taxon>Bacillati</taxon>
        <taxon>Bacillota</taxon>
        <taxon>Bacilli</taxon>
        <taxon>Bacillales</taxon>
        <taxon>Thermoactinomycetaceae</taxon>
        <taxon>Thermoflavimicrobium</taxon>
    </lineage>
</organism>
<dbReference type="SUPFAM" id="SSF111126">
    <property type="entry name" value="Ligand-binding domain in the NO signalling and Golgi transport"/>
    <property type="match status" value="1"/>
</dbReference>
<evidence type="ECO:0000256" key="1">
    <source>
        <dbReference type="ARBA" id="ARBA00006754"/>
    </source>
</evidence>
<gene>
    <name evidence="4" type="ORF">SAMN05421852_1022</name>
</gene>
<dbReference type="OrthoDB" id="154713at2"/>
<dbReference type="SMART" id="SM00989">
    <property type="entry name" value="V4R"/>
    <property type="match status" value="1"/>
</dbReference>
<evidence type="ECO:0000256" key="2">
    <source>
        <dbReference type="SAM" id="Coils"/>
    </source>
</evidence>
<sequence length="600" mass="69816">MKAHQLLFQNVIDINPRTGIIKLHSLRMALVSTEAMGILRRDLVSTLGMERAKGFLMRYGWACGYHDGEAIQKMFDWDSKKELLFSGPFLHTLEGIVTVEPDILEFDDEKLYFTGYWLNSYEVEEHIRHFGTCNTPVCWTLVGYASGFLTKVFGKQVLVREKHCAGKKDDYCYYVAKTIDQWKEEEREDIRYYQAENLVSELDRVYNEIEKLNQMILHAEEIDKKLTNFMLEGKSLSFILGFLADVLDRSVVIEKGSLGEILEACFKDDTHEKYYKKWKLSKSIRRDVNLDTFELMANGFLLGKMVVIGNDKLEKHQHMIIERAINVCIIQLFHQRAIAQSIWKKKEDFLEDILEGTYNEDLLRRRAHDLDIRIGGHSRISVIQVSLKEELENVLSFIVLKYPHINAFLKRDSIVLILYEVEKDEPSVYEFLVDLKGLIEEKFKTLKVYISSGRAVQSLTELGKSYQDALQITRFLQLAYPSYSAVATFEQLEPITLFLKCTDQEELIFFCKKTIGKLIEYDQEQQANFLLTLKTYLDLNGNLYKTAQKLHLSISGLRYRLNRIEELCGIDLKDSAILFKFQLAVQIYFTLNLLGQKPFL</sequence>
<dbReference type="AlphaFoldDB" id="A0A1I3L1F9"/>
<keyword evidence="5" id="KW-1185">Reference proteome</keyword>
<dbReference type="InterPro" id="IPR025736">
    <property type="entry name" value="PucR_C-HTH_dom"/>
</dbReference>